<keyword evidence="2" id="KW-1185">Reference proteome</keyword>
<protein>
    <submittedName>
        <fullName evidence="1">Uncharacterized protein</fullName>
    </submittedName>
</protein>
<reference evidence="2" key="1">
    <citation type="journal article" date="2023" name="Nat. Plants">
        <title>Single-cell RNA sequencing provides a high-resolution roadmap for understanding the multicellular compartmentation of specialized metabolism.</title>
        <authorList>
            <person name="Sun S."/>
            <person name="Shen X."/>
            <person name="Li Y."/>
            <person name="Li Y."/>
            <person name="Wang S."/>
            <person name="Li R."/>
            <person name="Zhang H."/>
            <person name="Shen G."/>
            <person name="Guo B."/>
            <person name="Wei J."/>
            <person name="Xu J."/>
            <person name="St-Pierre B."/>
            <person name="Chen S."/>
            <person name="Sun C."/>
        </authorList>
    </citation>
    <scope>NUCLEOTIDE SEQUENCE [LARGE SCALE GENOMIC DNA]</scope>
</reference>
<gene>
    <name evidence="1" type="ORF">M9H77_17642</name>
</gene>
<proteinExistence type="predicted"/>
<dbReference type="EMBL" id="CM044704">
    <property type="protein sequence ID" value="KAI5667789.1"/>
    <property type="molecule type" value="Genomic_DNA"/>
</dbReference>
<sequence length="135" mass="14163">MAKATCLPYDGVISGSCGPLGADLLCIQEMSSPFLAFFFLALEPSATSGSVRSPDNGRDCLTNRDVNGVGLTRTRAGLYLGKKIEKCHTGTGIPRPYPGPWKVGSGFKNFIPGGCGSESGSKFHYKSMDLGLGVP</sequence>
<comment type="caution">
    <text evidence="1">The sequence shown here is derived from an EMBL/GenBank/DDBJ whole genome shotgun (WGS) entry which is preliminary data.</text>
</comment>
<evidence type="ECO:0000313" key="2">
    <source>
        <dbReference type="Proteomes" id="UP001060085"/>
    </source>
</evidence>
<accession>A0ACC0B568</accession>
<name>A0ACC0B568_CATRO</name>
<organism evidence="1 2">
    <name type="scientific">Catharanthus roseus</name>
    <name type="common">Madagascar periwinkle</name>
    <name type="synonym">Vinca rosea</name>
    <dbReference type="NCBI Taxonomy" id="4058"/>
    <lineage>
        <taxon>Eukaryota</taxon>
        <taxon>Viridiplantae</taxon>
        <taxon>Streptophyta</taxon>
        <taxon>Embryophyta</taxon>
        <taxon>Tracheophyta</taxon>
        <taxon>Spermatophyta</taxon>
        <taxon>Magnoliopsida</taxon>
        <taxon>eudicotyledons</taxon>
        <taxon>Gunneridae</taxon>
        <taxon>Pentapetalae</taxon>
        <taxon>asterids</taxon>
        <taxon>lamiids</taxon>
        <taxon>Gentianales</taxon>
        <taxon>Apocynaceae</taxon>
        <taxon>Rauvolfioideae</taxon>
        <taxon>Vinceae</taxon>
        <taxon>Catharanthinae</taxon>
        <taxon>Catharanthus</taxon>
    </lineage>
</organism>
<evidence type="ECO:0000313" key="1">
    <source>
        <dbReference type="EMBL" id="KAI5667789.1"/>
    </source>
</evidence>
<dbReference type="Proteomes" id="UP001060085">
    <property type="component" value="Linkage Group LG04"/>
</dbReference>